<organism evidence="2 3">
    <name type="scientific">Cirrhinus mrigala</name>
    <name type="common">Mrigala</name>
    <dbReference type="NCBI Taxonomy" id="683832"/>
    <lineage>
        <taxon>Eukaryota</taxon>
        <taxon>Metazoa</taxon>
        <taxon>Chordata</taxon>
        <taxon>Craniata</taxon>
        <taxon>Vertebrata</taxon>
        <taxon>Euteleostomi</taxon>
        <taxon>Actinopterygii</taxon>
        <taxon>Neopterygii</taxon>
        <taxon>Teleostei</taxon>
        <taxon>Ostariophysi</taxon>
        <taxon>Cypriniformes</taxon>
        <taxon>Cyprinidae</taxon>
        <taxon>Labeoninae</taxon>
        <taxon>Labeonini</taxon>
        <taxon>Cirrhinus</taxon>
    </lineage>
</organism>
<evidence type="ECO:0000313" key="3">
    <source>
        <dbReference type="Proteomes" id="UP001529510"/>
    </source>
</evidence>
<comment type="caution">
    <text evidence="2">The sequence shown here is derived from an EMBL/GenBank/DDBJ whole genome shotgun (WGS) entry which is preliminary data.</text>
</comment>
<keyword evidence="3" id="KW-1185">Reference proteome</keyword>
<reference evidence="2 3" key="1">
    <citation type="submission" date="2024-05" db="EMBL/GenBank/DDBJ databases">
        <title>Genome sequencing and assembly of Indian major carp, Cirrhinus mrigala (Hamilton, 1822).</title>
        <authorList>
            <person name="Mohindra V."/>
            <person name="Chowdhury L.M."/>
            <person name="Lal K."/>
            <person name="Jena J.K."/>
        </authorList>
    </citation>
    <scope>NUCLEOTIDE SEQUENCE [LARGE SCALE GENOMIC DNA]</scope>
    <source>
        <strain evidence="2">CM1030</strain>
        <tissue evidence="2">Blood</tissue>
    </source>
</reference>
<dbReference type="EMBL" id="JAMKFB020000020">
    <property type="protein sequence ID" value="KAL0164128.1"/>
    <property type="molecule type" value="Genomic_DNA"/>
</dbReference>
<feature type="region of interest" description="Disordered" evidence="1">
    <location>
        <begin position="1"/>
        <end position="21"/>
    </location>
</feature>
<dbReference type="AlphaFoldDB" id="A0ABD0NQC9"/>
<evidence type="ECO:0000256" key="1">
    <source>
        <dbReference type="SAM" id="MobiDB-lite"/>
    </source>
</evidence>
<accession>A0ABD0NQC9</accession>
<feature type="non-terminal residue" evidence="2">
    <location>
        <position position="1"/>
    </location>
</feature>
<evidence type="ECO:0000313" key="2">
    <source>
        <dbReference type="EMBL" id="KAL0164128.1"/>
    </source>
</evidence>
<gene>
    <name evidence="2" type="ORF">M9458_039881</name>
</gene>
<feature type="compositionally biased region" description="Basic and acidic residues" evidence="1">
    <location>
        <begin position="1"/>
        <end position="12"/>
    </location>
</feature>
<protein>
    <submittedName>
        <fullName evidence="2">Uncharacterized protein</fullName>
    </submittedName>
</protein>
<feature type="non-terminal residue" evidence="2">
    <location>
        <position position="55"/>
    </location>
</feature>
<name>A0ABD0NQC9_CIRMR</name>
<proteinExistence type="predicted"/>
<dbReference type="Proteomes" id="UP001529510">
    <property type="component" value="Unassembled WGS sequence"/>
</dbReference>
<sequence>LGDSRGDDEHPEGQGQRDLYGFGGLLYYGQHGVHPPTQPRHALRSLLHCHTGPLQ</sequence>